<evidence type="ECO:0000313" key="12">
    <source>
        <dbReference type="Proteomes" id="UP000008544"/>
    </source>
</evidence>
<keyword evidence="2 8" id="KW-0808">Transferase</keyword>
<keyword evidence="12" id="KW-1185">Reference proteome</keyword>
<comment type="similarity">
    <text evidence="8">Belongs to the MobA family.</text>
</comment>
<dbReference type="NCBIfam" id="TIGR00176">
    <property type="entry name" value="mobB"/>
    <property type="match status" value="1"/>
</dbReference>
<evidence type="ECO:0000256" key="6">
    <source>
        <dbReference type="ARBA" id="ARBA00023134"/>
    </source>
</evidence>
<evidence type="ECO:0000256" key="8">
    <source>
        <dbReference type="HAMAP-Rule" id="MF_00316"/>
    </source>
</evidence>
<keyword evidence="5 8" id="KW-0460">Magnesium</keyword>
<dbReference type="Gene3D" id="3.90.550.10">
    <property type="entry name" value="Spore Coat Polysaccharide Biosynthesis Protein SpsA, Chain A"/>
    <property type="match status" value="1"/>
</dbReference>
<keyword evidence="1 8" id="KW-0963">Cytoplasm</keyword>
<dbReference type="PANTHER" id="PTHR19136">
    <property type="entry name" value="MOLYBDENUM COFACTOR GUANYLYLTRANSFERASE"/>
    <property type="match status" value="1"/>
</dbReference>
<dbReference type="eggNOG" id="COG0746">
    <property type="taxonomic scope" value="Bacteria"/>
</dbReference>
<comment type="catalytic activity">
    <reaction evidence="8">
        <text>Mo-molybdopterin + GTP + H(+) = Mo-molybdopterin guanine dinucleotide + diphosphate</text>
        <dbReference type="Rhea" id="RHEA:34243"/>
        <dbReference type="ChEBI" id="CHEBI:15378"/>
        <dbReference type="ChEBI" id="CHEBI:33019"/>
        <dbReference type="ChEBI" id="CHEBI:37565"/>
        <dbReference type="ChEBI" id="CHEBI:71302"/>
        <dbReference type="ChEBI" id="CHEBI:71310"/>
        <dbReference type="EC" id="2.7.7.77"/>
    </reaction>
</comment>
<sequence length="374" mass="40521">MNRSWYSAAVLAGGKNSRMNVPKAFLDVGGRPIIQRVLDEIRPHFDETMIIANEDAGYTGLGVPVYPDLIPGRGPLSGIHAALSHAAHPCTFVVACDMPFVNGRLARLVAEKAEGWDCAVPKAGKHPEPLFAAYTKSCLPAVNECLEQNRLKVMDLLSRLRVNYVEEDLVALTGPGDIFFNVNNPQDLSQARALAQPGGSRPETGFSGRPPLFCVVGTSNSGKTLLVTRLVQEFRERGFRVGTVKHCPHGADMDVSGKDSWQHSRAGAELAMVTTPGRLALFRELPAELSLEEVAAHFRGLDLLIVEGYKHLDYPKILVRSDRNWPGNPQGLFALVGPGLPELDLPVYDPEDVKGLAAAVVDRLGLNRQLAGGV</sequence>
<comment type="subcellular location">
    <subcellularLocation>
        <location evidence="8">Cytoplasm</location>
    </subcellularLocation>
</comment>
<dbReference type="EC" id="2.7.7.77" evidence="8"/>
<dbReference type="PANTHER" id="PTHR19136:SF81">
    <property type="entry name" value="MOLYBDENUM COFACTOR GUANYLYLTRANSFERASE"/>
    <property type="match status" value="1"/>
</dbReference>
<dbReference type="EMBL" id="CP000860">
    <property type="protein sequence ID" value="ACA59497.1"/>
    <property type="molecule type" value="Genomic_DNA"/>
</dbReference>
<dbReference type="InterPro" id="IPR013482">
    <property type="entry name" value="Molybde_CF_guanTrfase"/>
</dbReference>
<dbReference type="GO" id="GO:0061603">
    <property type="term" value="F:molybdenum cofactor guanylyltransferase activity"/>
    <property type="evidence" value="ECO:0007669"/>
    <property type="project" value="UniProtKB-EC"/>
</dbReference>
<comment type="function">
    <text evidence="8">Transfers a GMP moiety from GTP to Mo-molybdopterin (Mo-MPT) cofactor (Moco or molybdenum cofactor) to form Mo-molybdopterin guanine dinucleotide (Mo-MGD) cofactor.</text>
</comment>
<dbReference type="KEGG" id="dau:Daud_0985"/>
<dbReference type="STRING" id="477974.Daud_0985"/>
<dbReference type="Gene3D" id="3.40.50.300">
    <property type="entry name" value="P-loop containing nucleotide triphosphate hydrolases"/>
    <property type="match status" value="1"/>
</dbReference>
<dbReference type="Pfam" id="PF12804">
    <property type="entry name" value="NTP_transf_3"/>
    <property type="match status" value="1"/>
</dbReference>
<comment type="cofactor">
    <cofactor evidence="8">
        <name>Mg(2+)</name>
        <dbReference type="ChEBI" id="CHEBI:18420"/>
    </cofactor>
</comment>
<feature type="binding site" evidence="8">
    <location>
        <position position="97"/>
    </location>
    <ligand>
        <name>Mg(2+)</name>
        <dbReference type="ChEBI" id="CHEBI:18420"/>
    </ligand>
</feature>
<dbReference type="GO" id="GO:0046872">
    <property type="term" value="F:metal ion binding"/>
    <property type="evidence" value="ECO:0007669"/>
    <property type="project" value="UniProtKB-KW"/>
</dbReference>
<evidence type="ECO:0000259" key="10">
    <source>
        <dbReference type="Pfam" id="PF12804"/>
    </source>
</evidence>
<keyword evidence="3 8" id="KW-0479">Metal-binding</keyword>
<dbReference type="eggNOG" id="COG1763">
    <property type="taxonomic scope" value="Bacteria"/>
</dbReference>
<evidence type="ECO:0000256" key="7">
    <source>
        <dbReference type="ARBA" id="ARBA00023150"/>
    </source>
</evidence>
<dbReference type="HAMAP" id="MF_00316">
    <property type="entry name" value="MobA"/>
    <property type="match status" value="1"/>
</dbReference>
<dbReference type="Proteomes" id="UP000008544">
    <property type="component" value="Chromosome"/>
</dbReference>
<feature type="binding site" evidence="8">
    <location>
        <begin position="11"/>
        <end position="13"/>
    </location>
    <ligand>
        <name>GTP</name>
        <dbReference type="ChEBI" id="CHEBI:37565"/>
    </ligand>
</feature>
<feature type="domain" description="Molybdopterin-guanine dinucleotide biosynthesis protein B (MobB)" evidence="9">
    <location>
        <begin position="213"/>
        <end position="321"/>
    </location>
</feature>
<dbReference type="CDD" id="cd03116">
    <property type="entry name" value="MobB"/>
    <property type="match status" value="1"/>
</dbReference>
<dbReference type="InterPro" id="IPR004435">
    <property type="entry name" value="MobB_dom"/>
</dbReference>
<dbReference type="InterPro" id="IPR025877">
    <property type="entry name" value="MobA-like_NTP_Trfase"/>
</dbReference>
<feature type="binding site" evidence="8">
    <location>
        <position position="68"/>
    </location>
    <ligand>
        <name>GTP</name>
        <dbReference type="ChEBI" id="CHEBI:37565"/>
    </ligand>
</feature>
<reference evidence="11 12" key="2">
    <citation type="journal article" date="2008" name="Science">
        <title>Environmental genomics reveals a single-species ecosystem deep within Earth.</title>
        <authorList>
            <person name="Chivian D."/>
            <person name="Brodie E.L."/>
            <person name="Alm E.J."/>
            <person name="Culley D.E."/>
            <person name="Dehal P.S."/>
            <person name="Desantis T.Z."/>
            <person name="Gihring T.M."/>
            <person name="Lapidus A."/>
            <person name="Lin L.H."/>
            <person name="Lowry S.R."/>
            <person name="Moser D.P."/>
            <person name="Richardson P.M."/>
            <person name="Southam G."/>
            <person name="Wanger G."/>
            <person name="Pratt L.M."/>
            <person name="Andersen G.L."/>
            <person name="Hazen T.C."/>
            <person name="Brockman F.J."/>
            <person name="Arkin A.P."/>
            <person name="Onstott T.C."/>
        </authorList>
    </citation>
    <scope>NUCLEOTIDE SEQUENCE [LARGE SCALE GENOMIC DNA]</scope>
    <source>
        <strain evidence="11 12">MP104C</strain>
    </source>
</reference>
<comment type="caution">
    <text evidence="8">Lacks conserved residue(s) required for the propagation of feature annotation.</text>
</comment>
<dbReference type="HOGENOM" id="CLU_055597_0_1_9"/>
<evidence type="ECO:0000256" key="3">
    <source>
        <dbReference type="ARBA" id="ARBA00022723"/>
    </source>
</evidence>
<accession>B1I3D2</accession>
<evidence type="ECO:0000256" key="1">
    <source>
        <dbReference type="ARBA" id="ARBA00022490"/>
    </source>
</evidence>
<evidence type="ECO:0000256" key="5">
    <source>
        <dbReference type="ARBA" id="ARBA00022842"/>
    </source>
</evidence>
<proteinExistence type="inferred from homology"/>
<dbReference type="Pfam" id="PF03205">
    <property type="entry name" value="MobB"/>
    <property type="match status" value="1"/>
</dbReference>
<evidence type="ECO:0000259" key="9">
    <source>
        <dbReference type="Pfam" id="PF03205"/>
    </source>
</evidence>
<dbReference type="GO" id="GO:0005525">
    <property type="term" value="F:GTP binding"/>
    <property type="evidence" value="ECO:0007669"/>
    <property type="project" value="UniProtKB-UniRule"/>
</dbReference>
<dbReference type="SUPFAM" id="SSF53448">
    <property type="entry name" value="Nucleotide-diphospho-sugar transferases"/>
    <property type="match status" value="1"/>
</dbReference>
<keyword evidence="4 8" id="KW-0547">Nucleotide-binding</keyword>
<keyword evidence="7 8" id="KW-0501">Molybdenum cofactor biosynthesis</keyword>
<feature type="binding site" evidence="8">
    <location>
        <position position="23"/>
    </location>
    <ligand>
        <name>GTP</name>
        <dbReference type="ChEBI" id="CHEBI:37565"/>
    </ligand>
</feature>
<evidence type="ECO:0000256" key="2">
    <source>
        <dbReference type="ARBA" id="ARBA00022679"/>
    </source>
</evidence>
<name>B1I3D2_DESAP</name>
<dbReference type="NCBIfam" id="NF011056">
    <property type="entry name" value="PRK14489.1-1"/>
    <property type="match status" value="1"/>
</dbReference>
<dbReference type="AlphaFoldDB" id="B1I3D2"/>
<feature type="binding site" evidence="8">
    <location>
        <position position="97"/>
    </location>
    <ligand>
        <name>GTP</name>
        <dbReference type="ChEBI" id="CHEBI:37565"/>
    </ligand>
</feature>
<feature type="domain" description="MobA-like NTP transferase" evidence="10">
    <location>
        <begin position="8"/>
        <end position="152"/>
    </location>
</feature>
<keyword evidence="6 8" id="KW-0342">GTP-binding</keyword>
<protein>
    <recommendedName>
        <fullName evidence="8">Probable molybdenum cofactor guanylyltransferase</fullName>
        <shortName evidence="8">MoCo guanylyltransferase</shortName>
        <ecNumber evidence="8">2.7.7.77</ecNumber>
    </recommendedName>
    <alternativeName>
        <fullName evidence="8">GTP:molybdopterin guanylyltransferase</fullName>
    </alternativeName>
    <alternativeName>
        <fullName evidence="8">Mo-MPT guanylyltransferase</fullName>
    </alternativeName>
    <alternativeName>
        <fullName evidence="8">Molybdopterin guanylyltransferase</fullName>
    </alternativeName>
    <alternativeName>
        <fullName evidence="8">Molybdopterin-guanine dinucleotide synthase</fullName>
        <shortName evidence="8">MGD synthase</shortName>
    </alternativeName>
</protein>
<organism evidence="11 12">
    <name type="scientific">Desulforudis audaxviator (strain MP104C)</name>
    <dbReference type="NCBI Taxonomy" id="477974"/>
    <lineage>
        <taxon>Bacteria</taxon>
        <taxon>Bacillati</taxon>
        <taxon>Bacillota</taxon>
        <taxon>Clostridia</taxon>
        <taxon>Thermoanaerobacterales</taxon>
        <taxon>Candidatus Desulforudaceae</taxon>
        <taxon>Candidatus Desulforudis</taxon>
    </lineage>
</organism>
<dbReference type="InterPro" id="IPR029044">
    <property type="entry name" value="Nucleotide-diphossugar_trans"/>
</dbReference>
<dbReference type="SUPFAM" id="SSF52540">
    <property type="entry name" value="P-loop containing nucleoside triphosphate hydrolases"/>
    <property type="match status" value="1"/>
</dbReference>
<dbReference type="GO" id="GO:0005737">
    <property type="term" value="C:cytoplasm"/>
    <property type="evidence" value="ECO:0007669"/>
    <property type="project" value="UniProtKB-SubCell"/>
</dbReference>
<dbReference type="GO" id="GO:1902758">
    <property type="term" value="P:bis(molybdopterin guanine dinucleotide)molybdenum biosynthetic process"/>
    <property type="evidence" value="ECO:0007669"/>
    <property type="project" value="TreeGrafter"/>
</dbReference>
<dbReference type="CDD" id="cd02503">
    <property type="entry name" value="MobA"/>
    <property type="match status" value="1"/>
</dbReference>
<comment type="domain">
    <text evidence="8">The N-terminal domain determines nucleotide recognition and specific binding, while the C-terminal domain determines the specific binding to the target protein.</text>
</comment>
<gene>
    <name evidence="8" type="primary">mobA</name>
    <name evidence="11" type="ordered locus">Daud_0985</name>
</gene>
<dbReference type="RefSeq" id="WP_012302083.1">
    <property type="nucleotide sequence ID" value="NC_010424.1"/>
</dbReference>
<dbReference type="InterPro" id="IPR027417">
    <property type="entry name" value="P-loop_NTPase"/>
</dbReference>
<reference evidence="12" key="1">
    <citation type="submission" date="2007-10" db="EMBL/GenBank/DDBJ databases">
        <title>Complete sequence of chromosome of Desulforudis audaxviator MP104C.</title>
        <authorList>
            <person name="Copeland A."/>
            <person name="Lucas S."/>
            <person name="Lapidus A."/>
            <person name="Barry K."/>
            <person name="Glavina del Rio T."/>
            <person name="Dalin E."/>
            <person name="Tice H."/>
            <person name="Bruce D."/>
            <person name="Pitluck S."/>
            <person name="Lowry S.R."/>
            <person name="Larimer F."/>
            <person name="Land M.L."/>
            <person name="Hauser L."/>
            <person name="Kyrpides N."/>
            <person name="Ivanova N.N."/>
            <person name="Richardson P."/>
        </authorList>
    </citation>
    <scope>NUCLEOTIDE SEQUENCE [LARGE SCALE GENOMIC DNA]</scope>
    <source>
        <strain evidence="12">MP104C</strain>
    </source>
</reference>
<evidence type="ECO:0000256" key="4">
    <source>
        <dbReference type="ARBA" id="ARBA00022741"/>
    </source>
</evidence>
<evidence type="ECO:0000313" key="11">
    <source>
        <dbReference type="EMBL" id="ACA59497.1"/>
    </source>
</evidence>